<gene>
    <name evidence="1" type="ORF">COY52_12355</name>
</gene>
<proteinExistence type="predicted"/>
<evidence type="ECO:0000313" key="2">
    <source>
        <dbReference type="Proteomes" id="UP000229307"/>
    </source>
</evidence>
<name>A0A2M7S4Z8_9BACT</name>
<dbReference type="AlphaFoldDB" id="A0A2M7S4Z8"/>
<accession>A0A2M7S4Z8</accession>
<dbReference type="EMBL" id="PFMR01000342">
    <property type="protein sequence ID" value="PIZ14499.1"/>
    <property type="molecule type" value="Genomic_DNA"/>
</dbReference>
<dbReference type="Proteomes" id="UP000229307">
    <property type="component" value="Unassembled WGS sequence"/>
</dbReference>
<protein>
    <submittedName>
        <fullName evidence="1">CopG family transcriptional regulator</fullName>
    </submittedName>
</protein>
<evidence type="ECO:0000313" key="1">
    <source>
        <dbReference type="EMBL" id="PIZ14499.1"/>
    </source>
</evidence>
<reference evidence="2" key="1">
    <citation type="submission" date="2017-09" db="EMBL/GenBank/DDBJ databases">
        <title>Depth-based differentiation of microbial function through sediment-hosted aquifers and enrichment of novel symbionts in the deep terrestrial subsurface.</title>
        <authorList>
            <person name="Probst A.J."/>
            <person name="Ladd B."/>
            <person name="Jarett J.K."/>
            <person name="Geller-Mcgrath D.E."/>
            <person name="Sieber C.M.K."/>
            <person name="Emerson J.B."/>
            <person name="Anantharaman K."/>
            <person name="Thomas B.C."/>
            <person name="Malmstrom R."/>
            <person name="Stieglmeier M."/>
            <person name="Klingl A."/>
            <person name="Woyke T."/>
            <person name="Ryan C.M."/>
            <person name="Banfield J.F."/>
        </authorList>
    </citation>
    <scope>NUCLEOTIDE SEQUENCE [LARGE SCALE GENOMIC DNA]</scope>
</reference>
<organism evidence="1 2">
    <name type="scientific">Candidatus Desantisbacteria bacterium CG_4_10_14_0_8_um_filter_48_22</name>
    <dbReference type="NCBI Taxonomy" id="1974543"/>
    <lineage>
        <taxon>Bacteria</taxon>
        <taxon>Candidatus Desantisiibacteriota</taxon>
    </lineage>
</organism>
<comment type="caution">
    <text evidence="1">The sequence shown here is derived from an EMBL/GenBank/DDBJ whole genome shotgun (WGS) entry which is preliminary data.</text>
</comment>
<sequence length="79" mass="9022">MSKNITLALPGEVYKKFVIGAKRDHRSISNFITTLALRKLEEEIFVDSAEMAEIEKDKKLIGELNTGLRQAKERKGRFV</sequence>